<name>A0A381YPZ3_9ZZZZ</name>
<dbReference type="EMBL" id="UINC01018764">
    <property type="protein sequence ID" value="SVA79088.1"/>
    <property type="molecule type" value="Genomic_DNA"/>
</dbReference>
<proteinExistence type="predicted"/>
<organism evidence="1">
    <name type="scientific">marine metagenome</name>
    <dbReference type="NCBI Taxonomy" id="408172"/>
    <lineage>
        <taxon>unclassified sequences</taxon>
        <taxon>metagenomes</taxon>
        <taxon>ecological metagenomes</taxon>
    </lineage>
</organism>
<gene>
    <name evidence="1" type="ORF">METZ01_LOCUS131942</name>
</gene>
<accession>A0A381YPZ3</accession>
<protein>
    <submittedName>
        <fullName evidence="1">Uncharacterized protein</fullName>
    </submittedName>
</protein>
<sequence length="287" mass="33020">MSKPIYDLMKCADGATRACLLVNGVLIDPSLEKVKEEKEEVKKPKKRVVSIQDRIIDQVETFIGQIEGKVDDFVDSDFKMKYDCYAHLQDLGCKAVHARKMRGLYLNLYNESVDVFNGEDEYLNEAFGHLKPKYHKKMLDFFGIILDDIDRLIKNATAQRKPRKKKTLSATRLVNKLKYQEEHKDLKLVSINPEKIIGANELWVYNTKYNRLGVYYAENSVRGFSVKGCTIQHYDNETSSQKTARKPEDVLGKLTKQSLRKKLKDMKTKDQSVTGRINSQTILLGAF</sequence>
<evidence type="ECO:0000313" key="1">
    <source>
        <dbReference type="EMBL" id="SVA79088.1"/>
    </source>
</evidence>
<dbReference type="AlphaFoldDB" id="A0A381YPZ3"/>
<reference evidence="1" key="1">
    <citation type="submission" date="2018-05" db="EMBL/GenBank/DDBJ databases">
        <authorList>
            <person name="Lanie J.A."/>
            <person name="Ng W.-L."/>
            <person name="Kazmierczak K.M."/>
            <person name="Andrzejewski T.M."/>
            <person name="Davidsen T.M."/>
            <person name="Wayne K.J."/>
            <person name="Tettelin H."/>
            <person name="Glass J.I."/>
            <person name="Rusch D."/>
            <person name="Podicherti R."/>
            <person name="Tsui H.-C.T."/>
            <person name="Winkler M.E."/>
        </authorList>
    </citation>
    <scope>NUCLEOTIDE SEQUENCE</scope>
</reference>